<gene>
    <name evidence="1" type="ORF">Prum_076150</name>
</gene>
<name>A0A6V8L9U4_9ACTN</name>
<reference evidence="1 2" key="2">
    <citation type="submission" date="2020-03" db="EMBL/GenBank/DDBJ databases">
        <authorList>
            <person name="Ichikawa N."/>
            <person name="Kimura A."/>
            <person name="Kitahashi Y."/>
            <person name="Uohara A."/>
        </authorList>
    </citation>
    <scope>NUCLEOTIDE SEQUENCE [LARGE SCALE GENOMIC DNA]</scope>
    <source>
        <strain evidence="1 2">NBRC 108638</strain>
    </source>
</reference>
<organism evidence="1 2">
    <name type="scientific">Phytohabitans rumicis</name>
    <dbReference type="NCBI Taxonomy" id="1076125"/>
    <lineage>
        <taxon>Bacteria</taxon>
        <taxon>Bacillati</taxon>
        <taxon>Actinomycetota</taxon>
        <taxon>Actinomycetes</taxon>
        <taxon>Micromonosporales</taxon>
        <taxon>Micromonosporaceae</taxon>
    </lineage>
</organism>
<sequence>MRDVQRRRRPAKDKAGTVEVEPVAEVQVLAAPPVERLVEHADRPHLARTRGRVHRPVDEPRSGQIGEVVAVLLIEELPDVRPPAGLPQSRHGLVRIADVHCGQELVGVLGVRREPEDVPADRDRLARRPMRREVPAEAAGVQHHAAVDEHADFGAGVGDAGVAHPPGAETLVR</sequence>
<proteinExistence type="predicted"/>
<comment type="caution">
    <text evidence="1">The sequence shown here is derived from an EMBL/GenBank/DDBJ whole genome shotgun (WGS) entry which is preliminary data.</text>
</comment>
<accession>A0A6V8L9U4</accession>
<evidence type="ECO:0000313" key="2">
    <source>
        <dbReference type="Proteomes" id="UP000482960"/>
    </source>
</evidence>
<dbReference type="AlphaFoldDB" id="A0A6V8L9U4"/>
<protein>
    <submittedName>
        <fullName evidence="1">Uncharacterized protein</fullName>
    </submittedName>
</protein>
<dbReference type="Proteomes" id="UP000482960">
    <property type="component" value="Unassembled WGS sequence"/>
</dbReference>
<keyword evidence="2" id="KW-1185">Reference proteome</keyword>
<evidence type="ECO:0000313" key="1">
    <source>
        <dbReference type="EMBL" id="GFJ93973.1"/>
    </source>
</evidence>
<reference evidence="1 2" key="1">
    <citation type="submission" date="2020-03" db="EMBL/GenBank/DDBJ databases">
        <title>Whole genome shotgun sequence of Phytohabitans rumicis NBRC 108638.</title>
        <authorList>
            <person name="Komaki H."/>
            <person name="Tamura T."/>
        </authorList>
    </citation>
    <scope>NUCLEOTIDE SEQUENCE [LARGE SCALE GENOMIC DNA]</scope>
    <source>
        <strain evidence="1 2">NBRC 108638</strain>
    </source>
</reference>
<dbReference type="EMBL" id="BLPG01000001">
    <property type="protein sequence ID" value="GFJ93973.1"/>
    <property type="molecule type" value="Genomic_DNA"/>
</dbReference>